<dbReference type="PROSITE" id="PS00369">
    <property type="entry name" value="PTS_HPR_HIS"/>
    <property type="match status" value="1"/>
</dbReference>
<dbReference type="Pfam" id="PF00381">
    <property type="entry name" value="PTS-HPr"/>
    <property type="match status" value="1"/>
</dbReference>
<reference evidence="14" key="1">
    <citation type="journal article" date="2019" name="Int. J. Syst. Evol. Microbiol.">
        <title>The Global Catalogue of Microorganisms (GCM) 10K type strain sequencing project: providing services to taxonomists for standard genome sequencing and annotation.</title>
        <authorList>
            <consortium name="The Broad Institute Genomics Platform"/>
            <consortium name="The Broad Institute Genome Sequencing Center for Infectious Disease"/>
            <person name="Wu L."/>
            <person name="Ma J."/>
        </authorList>
    </citation>
    <scope>NUCLEOTIDE SEQUENCE [LARGE SCALE GENOMIC DNA]</scope>
    <source>
        <strain evidence="14">CECT 7398</strain>
    </source>
</reference>
<keyword evidence="7" id="KW-0762">Sugar transport</keyword>
<keyword evidence="5" id="KW-0963">Cytoplasm</keyword>
<dbReference type="RefSeq" id="WP_170883640.1">
    <property type="nucleotide sequence ID" value="NZ_JABEYA020000014.1"/>
</dbReference>
<organism evidence="13 14">
    <name type="scientific">Vibrio ostreicida</name>
    <dbReference type="NCBI Taxonomy" id="526588"/>
    <lineage>
        <taxon>Bacteria</taxon>
        <taxon>Pseudomonadati</taxon>
        <taxon>Pseudomonadota</taxon>
        <taxon>Gammaproteobacteria</taxon>
        <taxon>Vibrionales</taxon>
        <taxon>Vibrionaceae</taxon>
        <taxon>Vibrio</taxon>
    </lineage>
</organism>
<keyword evidence="6" id="KW-0597">Phosphoprotein</keyword>
<dbReference type="Gene3D" id="3.30.1340.10">
    <property type="entry name" value="HPr-like"/>
    <property type="match status" value="1"/>
</dbReference>
<evidence type="ECO:0000256" key="4">
    <source>
        <dbReference type="ARBA" id="ARBA00022448"/>
    </source>
</evidence>
<evidence type="ECO:0000256" key="5">
    <source>
        <dbReference type="ARBA" id="ARBA00022490"/>
    </source>
</evidence>
<evidence type="ECO:0000256" key="7">
    <source>
        <dbReference type="ARBA" id="ARBA00022597"/>
    </source>
</evidence>
<dbReference type="PROSITE" id="PS00372">
    <property type="entry name" value="PTS_EIIA_TYPE_2_HIS"/>
    <property type="match status" value="1"/>
</dbReference>
<dbReference type="NCBIfam" id="TIGR01003">
    <property type="entry name" value="PTS_HPr_family"/>
    <property type="match status" value="1"/>
</dbReference>
<keyword evidence="9" id="KW-0598">Phosphotransferase system</keyword>
<dbReference type="PROSITE" id="PS51094">
    <property type="entry name" value="PTS_EIIA_TYPE_2"/>
    <property type="match status" value="1"/>
</dbReference>
<accession>A0ABT8C013</accession>
<comment type="function">
    <text evidence="1">The phosphoenolpyruvate-dependent sugar phosphotransferase system (sugar PTS), a major carbohydrate active transport system, catalyzes the phosphorylation of incoming sugar substrates concomitantly with their translocation across the cell membrane. The enzyme II FruAB PTS system is involved in fructose transport.</text>
</comment>
<dbReference type="InterPro" id="IPR016152">
    <property type="entry name" value="PTrfase/Anion_transptr"/>
</dbReference>
<feature type="domain" description="PTS EIIA type-2" evidence="11">
    <location>
        <begin position="2"/>
        <end position="142"/>
    </location>
</feature>
<gene>
    <name evidence="13" type="primary">fruB</name>
    <name evidence="13" type="ORF">QWZ16_18945</name>
</gene>
<evidence type="ECO:0000256" key="3">
    <source>
        <dbReference type="ARBA" id="ARBA00015565"/>
    </source>
</evidence>
<dbReference type="SUPFAM" id="SSF55594">
    <property type="entry name" value="HPr-like"/>
    <property type="match status" value="1"/>
</dbReference>
<dbReference type="InterPro" id="IPR000032">
    <property type="entry name" value="HPr-like"/>
</dbReference>
<dbReference type="CDD" id="cd00367">
    <property type="entry name" value="PTS-HPr_like"/>
    <property type="match status" value="1"/>
</dbReference>
<evidence type="ECO:0000313" key="14">
    <source>
        <dbReference type="Proteomes" id="UP001238540"/>
    </source>
</evidence>
<dbReference type="InterPro" id="IPR001020">
    <property type="entry name" value="PTS_HPr_His_P_site"/>
</dbReference>
<dbReference type="PANTHER" id="PTHR30181">
    <property type="entry name" value="MANNITOL PERMEASE IIC COMPONENT"/>
    <property type="match status" value="1"/>
</dbReference>
<dbReference type="Pfam" id="PF00359">
    <property type="entry name" value="PTS_EIIA_2"/>
    <property type="match status" value="1"/>
</dbReference>
<dbReference type="CDD" id="cd00211">
    <property type="entry name" value="PTS_IIA_fru"/>
    <property type="match status" value="1"/>
</dbReference>
<dbReference type="Proteomes" id="UP001238540">
    <property type="component" value="Unassembled WGS sequence"/>
</dbReference>
<dbReference type="SUPFAM" id="SSF55804">
    <property type="entry name" value="Phoshotransferase/anion transport protein"/>
    <property type="match status" value="2"/>
</dbReference>
<name>A0ABT8C013_9VIBR</name>
<dbReference type="PROSITE" id="PS00589">
    <property type="entry name" value="PTS_HPR_SER"/>
    <property type="match status" value="1"/>
</dbReference>
<keyword evidence="10" id="KW-0418">Kinase</keyword>
<evidence type="ECO:0000256" key="9">
    <source>
        <dbReference type="ARBA" id="ARBA00022683"/>
    </source>
</evidence>
<evidence type="ECO:0000256" key="8">
    <source>
        <dbReference type="ARBA" id="ARBA00022679"/>
    </source>
</evidence>
<evidence type="ECO:0000256" key="2">
    <source>
        <dbReference type="ARBA" id="ARBA00004496"/>
    </source>
</evidence>
<protein>
    <recommendedName>
        <fullName evidence="3">Multiphosphoryl transfer protein</fullName>
    </recommendedName>
</protein>
<evidence type="ECO:0000313" key="13">
    <source>
        <dbReference type="EMBL" id="MDN3611680.1"/>
    </source>
</evidence>
<dbReference type="Gene3D" id="3.40.930.10">
    <property type="entry name" value="Mannitol-specific EII, Chain A"/>
    <property type="match status" value="2"/>
</dbReference>
<feature type="domain" description="HPr" evidence="12">
    <location>
        <begin position="288"/>
        <end position="378"/>
    </location>
</feature>
<evidence type="ECO:0000259" key="12">
    <source>
        <dbReference type="PROSITE" id="PS51350"/>
    </source>
</evidence>
<comment type="caution">
    <text evidence="13">The sequence shown here is derived from an EMBL/GenBank/DDBJ whole genome shotgun (WGS) entry which is preliminary data.</text>
</comment>
<dbReference type="PROSITE" id="PS51350">
    <property type="entry name" value="PTS_HPR_DOM"/>
    <property type="match status" value="1"/>
</dbReference>
<comment type="subcellular location">
    <subcellularLocation>
        <location evidence="2">Cytoplasm</location>
    </subcellularLocation>
</comment>
<dbReference type="InterPro" id="IPR002178">
    <property type="entry name" value="PTS_EIIA_type-2_dom"/>
</dbReference>
<dbReference type="InterPro" id="IPR002114">
    <property type="entry name" value="PTS_HPr_Ser_P_site"/>
</dbReference>
<keyword evidence="4" id="KW-0813">Transport</keyword>
<keyword evidence="14" id="KW-1185">Reference proteome</keyword>
<dbReference type="PRINTS" id="PR00107">
    <property type="entry name" value="PHOSPHOCPHPR"/>
</dbReference>
<dbReference type="EMBL" id="JAUFQC010000027">
    <property type="protein sequence ID" value="MDN3611680.1"/>
    <property type="molecule type" value="Genomic_DNA"/>
</dbReference>
<proteinExistence type="predicted"/>
<dbReference type="InterPro" id="IPR035895">
    <property type="entry name" value="HPr-like_sf"/>
</dbReference>
<evidence type="ECO:0000256" key="1">
    <source>
        <dbReference type="ARBA" id="ARBA00003136"/>
    </source>
</evidence>
<evidence type="ECO:0000259" key="11">
    <source>
        <dbReference type="PROSITE" id="PS51094"/>
    </source>
</evidence>
<keyword evidence="8" id="KW-0808">Transferase</keyword>
<evidence type="ECO:0000256" key="10">
    <source>
        <dbReference type="ARBA" id="ARBA00022777"/>
    </source>
</evidence>
<sequence>MLKITEHDISFNQHFSDKESAIKFAAHTLIDTNKVTSGYAQGMLKREQLSSTYLGNGIAMPHGTIETRDRVRATGVSIVHIPQGVDWGEGQWVYVVIGIAAMSTEHLSILEQLTKVISTDGFESLLKQVQTAQQLSDLLNQNIQMTCELSPSLMELNLPISDMWPLTAMAGELLNRQGYINKGCVADLIMAPPTHLGKGVWLSSSATSVLKTALAIVSVAEPFEFEGRSVKTLITVAACNQSHRSHLDKISELVAEGQQLKLTSDSKSELLSLFDSTLDDTLTPSDTMTQAVFTIKNTHGLHARPGAMLVAEAKKFESTLTVSNLNGTDTSVNAKSLMKVIALGVKSGHQLKFTANGPDAAQALQSIGNVIDSGLGEG</sequence>
<dbReference type="InterPro" id="IPR050893">
    <property type="entry name" value="Sugar_PTS"/>
</dbReference>
<dbReference type="NCBIfam" id="NF008319">
    <property type="entry name" value="PRK11109.1"/>
    <property type="match status" value="1"/>
</dbReference>
<dbReference type="PANTHER" id="PTHR30181:SF3">
    <property type="entry name" value="MULTIPHOSPHORYL TRANSFER PROTEIN"/>
    <property type="match status" value="1"/>
</dbReference>
<evidence type="ECO:0000256" key="6">
    <source>
        <dbReference type="ARBA" id="ARBA00022553"/>
    </source>
</evidence>